<protein>
    <submittedName>
        <fullName evidence="1">Uncharacterized protein</fullName>
    </submittedName>
</protein>
<dbReference type="Proteomes" id="UP000092445">
    <property type="component" value="Unassembled WGS sequence"/>
</dbReference>
<name>A0A1B0A7R8_GLOPL</name>
<dbReference type="VEuPathDB" id="VectorBase:GPAI036913"/>
<keyword evidence="2" id="KW-1185">Reference proteome</keyword>
<organism evidence="1 2">
    <name type="scientific">Glossina pallidipes</name>
    <name type="common">Tsetse fly</name>
    <dbReference type="NCBI Taxonomy" id="7398"/>
    <lineage>
        <taxon>Eukaryota</taxon>
        <taxon>Metazoa</taxon>
        <taxon>Ecdysozoa</taxon>
        <taxon>Arthropoda</taxon>
        <taxon>Hexapoda</taxon>
        <taxon>Insecta</taxon>
        <taxon>Pterygota</taxon>
        <taxon>Neoptera</taxon>
        <taxon>Endopterygota</taxon>
        <taxon>Diptera</taxon>
        <taxon>Brachycera</taxon>
        <taxon>Muscomorpha</taxon>
        <taxon>Hippoboscoidea</taxon>
        <taxon>Glossinidae</taxon>
        <taxon>Glossina</taxon>
    </lineage>
</organism>
<dbReference type="EnsemblMetazoa" id="GPAI036913-RA">
    <property type="protein sequence ID" value="GPAI036913-PA"/>
    <property type="gene ID" value="GPAI036913"/>
</dbReference>
<dbReference type="AlphaFoldDB" id="A0A1B0A7R8"/>
<accession>A0A1B0A7R8</accession>
<evidence type="ECO:0000313" key="1">
    <source>
        <dbReference type="EnsemblMetazoa" id="GPAI036913-PA"/>
    </source>
</evidence>
<evidence type="ECO:0000313" key="2">
    <source>
        <dbReference type="Proteomes" id="UP000092445"/>
    </source>
</evidence>
<reference evidence="2" key="1">
    <citation type="submission" date="2014-03" db="EMBL/GenBank/DDBJ databases">
        <authorList>
            <person name="Aksoy S."/>
            <person name="Warren W."/>
            <person name="Wilson R.K."/>
        </authorList>
    </citation>
    <scope>NUCLEOTIDE SEQUENCE [LARGE SCALE GENOMIC DNA]</scope>
    <source>
        <strain evidence="2">IAEA</strain>
    </source>
</reference>
<reference evidence="1" key="2">
    <citation type="submission" date="2020-05" db="UniProtKB">
        <authorList>
            <consortium name="EnsemblMetazoa"/>
        </authorList>
    </citation>
    <scope>IDENTIFICATION</scope>
    <source>
        <strain evidence="1">IAEA</strain>
    </source>
</reference>
<sequence length="197" mass="23335">MSPDFVVILYKRPYNINEPLAFYANLYDLKTIKLDWQCRRIDGWSNEYFFESFNGRQLQYLIDQSDYKPLKISSFSQQSQKVVRDMLKFLKEEGVLESTEGKFLLQNLQDFPIRNCHNNFIPLYQQFPKILHSPQNDQRHLGNELNMFANAVYTNVRKNLEHGIWQTKKILKATGNRLTSLKDLDEQMSLKDEANKS</sequence>
<proteinExistence type="predicted"/>